<feature type="signal peptide" evidence="2">
    <location>
        <begin position="1"/>
        <end position="18"/>
    </location>
</feature>
<evidence type="ECO:0000256" key="1">
    <source>
        <dbReference type="SAM" id="MobiDB-lite"/>
    </source>
</evidence>
<feature type="compositionally biased region" description="Low complexity" evidence="1">
    <location>
        <begin position="34"/>
        <end position="66"/>
    </location>
</feature>
<feature type="region of interest" description="Disordered" evidence="1">
    <location>
        <begin position="34"/>
        <end position="67"/>
    </location>
</feature>
<dbReference type="OrthoDB" id="5144514at2759"/>
<evidence type="ECO:0000313" key="3">
    <source>
        <dbReference type="EMBL" id="KAB8075120.1"/>
    </source>
</evidence>
<sequence length="202" mass="21087">MIFSKVFLSAALALTASALPHLYNPTYTATATITIGGTSTPTPTPTPSSSGTPTPTPTGGSSSGSGVHIKNNYNTPVYLWSVSETFNKKHTIAAGETYHEDWQSTAKGGVSIKLATTDSPESVLQFEYTAQAETLWWDLSSINLAKTSEFIKSGFSAIPGDSSCSSATCIAGDVLCIASYQNPDDIATRSCTSKSGITLNLG</sequence>
<evidence type="ECO:0000313" key="4">
    <source>
        <dbReference type="Proteomes" id="UP000326565"/>
    </source>
</evidence>
<dbReference type="PANTHER" id="PTHR36195">
    <property type="entry name" value="DOMAIN PROTEIN, PUTATIVE (AFU_ORTHOLOGUE AFUA_5G01990)-RELATED-RELATED"/>
    <property type="match status" value="1"/>
</dbReference>
<gene>
    <name evidence="3" type="ORF">BDV29DRAFT_190458</name>
</gene>
<keyword evidence="2" id="KW-0732">Signal</keyword>
<keyword evidence="4" id="KW-1185">Reference proteome</keyword>
<dbReference type="Pfam" id="PF04681">
    <property type="entry name" value="Bys1"/>
    <property type="match status" value="1"/>
</dbReference>
<feature type="chain" id="PRO_5024981384" evidence="2">
    <location>
        <begin position="19"/>
        <end position="202"/>
    </location>
</feature>
<protein>
    <submittedName>
        <fullName evidence="3">Uncharacterized protein</fullName>
    </submittedName>
</protein>
<dbReference type="InterPro" id="IPR006771">
    <property type="entry name" value="CetA-like"/>
</dbReference>
<dbReference type="PANTHER" id="PTHR36195:SF6">
    <property type="entry name" value="SECRETED THAUMATIN-LIKE PROTEIN CALA"/>
    <property type="match status" value="1"/>
</dbReference>
<dbReference type="Proteomes" id="UP000326565">
    <property type="component" value="Unassembled WGS sequence"/>
</dbReference>
<dbReference type="EMBL" id="ML732199">
    <property type="protein sequence ID" value="KAB8075120.1"/>
    <property type="molecule type" value="Genomic_DNA"/>
</dbReference>
<evidence type="ECO:0000256" key="2">
    <source>
        <dbReference type="SAM" id="SignalP"/>
    </source>
</evidence>
<dbReference type="AlphaFoldDB" id="A0A5N5X701"/>
<reference evidence="3 4" key="1">
    <citation type="submission" date="2019-04" db="EMBL/GenBank/DDBJ databases">
        <title>Friends and foes A comparative genomics study of 23 Aspergillus species from section Flavi.</title>
        <authorList>
            <consortium name="DOE Joint Genome Institute"/>
            <person name="Kjaerbolling I."/>
            <person name="Vesth T."/>
            <person name="Frisvad J.C."/>
            <person name="Nybo J.L."/>
            <person name="Theobald S."/>
            <person name="Kildgaard S."/>
            <person name="Isbrandt T."/>
            <person name="Kuo A."/>
            <person name="Sato A."/>
            <person name="Lyhne E.K."/>
            <person name="Kogle M.E."/>
            <person name="Wiebenga A."/>
            <person name="Kun R.S."/>
            <person name="Lubbers R.J."/>
            <person name="Makela M.R."/>
            <person name="Barry K."/>
            <person name="Chovatia M."/>
            <person name="Clum A."/>
            <person name="Daum C."/>
            <person name="Haridas S."/>
            <person name="He G."/>
            <person name="LaButti K."/>
            <person name="Lipzen A."/>
            <person name="Mondo S."/>
            <person name="Riley R."/>
            <person name="Salamov A."/>
            <person name="Simmons B.A."/>
            <person name="Magnuson J.K."/>
            <person name="Henrissat B."/>
            <person name="Mortensen U.H."/>
            <person name="Larsen T.O."/>
            <person name="Devries R.P."/>
            <person name="Grigoriev I.V."/>
            <person name="Machida M."/>
            <person name="Baker S.E."/>
            <person name="Andersen M.R."/>
        </authorList>
    </citation>
    <scope>NUCLEOTIDE SEQUENCE [LARGE SCALE GENOMIC DNA]</scope>
    <source>
        <strain evidence="3 4">CBS 151.66</strain>
    </source>
</reference>
<name>A0A5N5X701_9EURO</name>
<organism evidence="3 4">
    <name type="scientific">Aspergillus leporis</name>
    <dbReference type="NCBI Taxonomy" id="41062"/>
    <lineage>
        <taxon>Eukaryota</taxon>
        <taxon>Fungi</taxon>
        <taxon>Dikarya</taxon>
        <taxon>Ascomycota</taxon>
        <taxon>Pezizomycotina</taxon>
        <taxon>Eurotiomycetes</taxon>
        <taxon>Eurotiomycetidae</taxon>
        <taxon>Eurotiales</taxon>
        <taxon>Aspergillaceae</taxon>
        <taxon>Aspergillus</taxon>
        <taxon>Aspergillus subgen. Circumdati</taxon>
    </lineage>
</organism>
<accession>A0A5N5X701</accession>
<proteinExistence type="predicted"/>